<dbReference type="STRING" id="10195.A0A3M7QRH0"/>
<dbReference type="GO" id="GO:0005789">
    <property type="term" value="C:endoplasmic reticulum membrane"/>
    <property type="evidence" value="ECO:0007669"/>
    <property type="project" value="TreeGrafter"/>
</dbReference>
<evidence type="ECO:0000256" key="5">
    <source>
        <dbReference type="ARBA" id="ARBA00022989"/>
    </source>
</evidence>
<dbReference type="AlphaFoldDB" id="A0A3M7QRH0"/>
<dbReference type="Proteomes" id="UP000276133">
    <property type="component" value="Unassembled WGS sequence"/>
</dbReference>
<protein>
    <recommendedName>
        <fullName evidence="3">Protein TEX261</fullName>
    </recommendedName>
</protein>
<comment type="similarity">
    <text evidence="2">Belongs to the SVP26 family.</text>
</comment>
<evidence type="ECO:0000313" key="8">
    <source>
        <dbReference type="EMBL" id="RNA13873.1"/>
    </source>
</evidence>
<organism evidence="8 9">
    <name type="scientific">Brachionus plicatilis</name>
    <name type="common">Marine rotifer</name>
    <name type="synonym">Brachionus muelleri</name>
    <dbReference type="NCBI Taxonomy" id="10195"/>
    <lineage>
        <taxon>Eukaryota</taxon>
        <taxon>Metazoa</taxon>
        <taxon>Spiralia</taxon>
        <taxon>Gnathifera</taxon>
        <taxon>Rotifera</taxon>
        <taxon>Eurotatoria</taxon>
        <taxon>Monogononta</taxon>
        <taxon>Pseudotrocha</taxon>
        <taxon>Ploima</taxon>
        <taxon>Brachionidae</taxon>
        <taxon>Brachionus</taxon>
    </lineage>
</organism>
<evidence type="ECO:0000256" key="3">
    <source>
        <dbReference type="ARBA" id="ARBA00017877"/>
    </source>
</evidence>
<comment type="caution">
    <text evidence="8">The sequence shown here is derived from an EMBL/GenBank/DDBJ whole genome shotgun (WGS) entry which is preliminary data.</text>
</comment>
<dbReference type="Pfam" id="PF04148">
    <property type="entry name" value="Erv26"/>
    <property type="match status" value="1"/>
</dbReference>
<dbReference type="PANTHER" id="PTHR13144:SF0">
    <property type="entry name" value="PROTEIN TEX261"/>
    <property type="match status" value="1"/>
</dbReference>
<feature type="transmembrane region" description="Helical" evidence="7">
    <location>
        <begin position="43"/>
        <end position="62"/>
    </location>
</feature>
<evidence type="ECO:0000256" key="4">
    <source>
        <dbReference type="ARBA" id="ARBA00022692"/>
    </source>
</evidence>
<feature type="transmembrane region" description="Helical" evidence="7">
    <location>
        <begin position="68"/>
        <end position="84"/>
    </location>
</feature>
<dbReference type="GO" id="GO:0097020">
    <property type="term" value="F:COPII receptor activity"/>
    <property type="evidence" value="ECO:0007669"/>
    <property type="project" value="InterPro"/>
</dbReference>
<dbReference type="GO" id="GO:0030134">
    <property type="term" value="C:COPII-coated ER to Golgi transport vesicle"/>
    <property type="evidence" value="ECO:0007669"/>
    <property type="project" value="TreeGrafter"/>
</dbReference>
<dbReference type="GO" id="GO:0006888">
    <property type="term" value="P:endoplasmic reticulum to Golgi vesicle-mediated transport"/>
    <property type="evidence" value="ECO:0007669"/>
    <property type="project" value="InterPro"/>
</dbReference>
<accession>A0A3M7QRH0</accession>
<evidence type="ECO:0000256" key="2">
    <source>
        <dbReference type="ARBA" id="ARBA00008096"/>
    </source>
</evidence>
<dbReference type="EMBL" id="REGN01005305">
    <property type="protein sequence ID" value="RNA13873.1"/>
    <property type="molecule type" value="Genomic_DNA"/>
</dbReference>
<name>A0A3M7QRH0_BRAPC</name>
<dbReference type="PANTHER" id="PTHR13144">
    <property type="entry name" value="TEX261 PROTEIN"/>
    <property type="match status" value="1"/>
</dbReference>
<dbReference type="OrthoDB" id="28257at2759"/>
<feature type="transmembrane region" description="Helical" evidence="7">
    <location>
        <begin position="6"/>
        <end position="31"/>
    </location>
</feature>
<comment type="subcellular location">
    <subcellularLocation>
        <location evidence="1">Membrane</location>
        <topology evidence="1">Multi-pass membrane protein</topology>
    </subcellularLocation>
</comment>
<keyword evidence="4 7" id="KW-0812">Transmembrane</keyword>
<gene>
    <name evidence="8" type="ORF">BpHYR1_017209</name>
</gene>
<reference evidence="8 9" key="1">
    <citation type="journal article" date="2018" name="Sci. Rep.">
        <title>Genomic signatures of local adaptation to the degree of environmental predictability in rotifers.</title>
        <authorList>
            <person name="Franch-Gras L."/>
            <person name="Hahn C."/>
            <person name="Garcia-Roger E.M."/>
            <person name="Carmona M.J."/>
            <person name="Serra M."/>
            <person name="Gomez A."/>
        </authorList>
    </citation>
    <scope>NUCLEOTIDE SEQUENCE [LARGE SCALE GENOMIC DNA]</scope>
    <source>
        <strain evidence="8">HYR1</strain>
    </source>
</reference>
<sequence length="199" mass="23157">MWYLYLLSWLSIIIQSALITFSIGAGLYYLAEIVEEYASAAKKVIFYAIAIDTFLALGLWIFEDLPSYLMITCILCNLLYYLSVRNFPIVNVTSIEFILSIILFMLHNYEAFSHFTSIYYEFNIVLCYMTIFCWLIPIGLLVSCSANDNVLPTTYSSDRENDNLVTSYFKTKGRKIGFLSLMRYFNKNYLPTIQSRKSY</sequence>
<evidence type="ECO:0000313" key="9">
    <source>
        <dbReference type="Proteomes" id="UP000276133"/>
    </source>
</evidence>
<evidence type="ECO:0000256" key="7">
    <source>
        <dbReference type="SAM" id="Phobius"/>
    </source>
</evidence>
<dbReference type="GO" id="GO:0000139">
    <property type="term" value="C:Golgi membrane"/>
    <property type="evidence" value="ECO:0007669"/>
    <property type="project" value="TreeGrafter"/>
</dbReference>
<dbReference type="InterPro" id="IPR007277">
    <property type="entry name" value="Svp26/Tex261"/>
</dbReference>
<keyword evidence="6 7" id="KW-0472">Membrane</keyword>
<evidence type="ECO:0000256" key="6">
    <source>
        <dbReference type="ARBA" id="ARBA00023136"/>
    </source>
</evidence>
<proteinExistence type="inferred from homology"/>
<keyword evidence="9" id="KW-1185">Reference proteome</keyword>
<feature type="transmembrane region" description="Helical" evidence="7">
    <location>
        <begin position="118"/>
        <end position="142"/>
    </location>
</feature>
<keyword evidence="5 7" id="KW-1133">Transmembrane helix</keyword>
<evidence type="ECO:0000256" key="1">
    <source>
        <dbReference type="ARBA" id="ARBA00004141"/>
    </source>
</evidence>
<feature type="transmembrane region" description="Helical" evidence="7">
    <location>
        <begin position="89"/>
        <end position="106"/>
    </location>
</feature>